<dbReference type="InterPro" id="IPR045062">
    <property type="entry name" value="Cyt_c_biogenesis_CcsA/CcmC"/>
</dbReference>
<reference evidence="11 12" key="1">
    <citation type="submission" date="2020-06" db="EMBL/GenBank/DDBJ databases">
        <authorList>
            <person name="Kim S.-J."/>
            <person name="Park S.-J."/>
        </authorList>
    </citation>
    <scope>NUCLEOTIDE SEQUENCE [LARGE SCALE GENOMIC DNA]</scope>
    <source>
        <strain evidence="11 12">SW-151</strain>
    </source>
</reference>
<evidence type="ECO:0000256" key="4">
    <source>
        <dbReference type="ARBA" id="ARBA00016463"/>
    </source>
</evidence>
<dbReference type="NCBIfam" id="TIGR01191">
    <property type="entry name" value="ccmC"/>
    <property type="match status" value="1"/>
</dbReference>
<keyword evidence="5 9" id="KW-0812">Transmembrane</keyword>
<dbReference type="Proteomes" id="UP000652427">
    <property type="component" value="Unassembled WGS sequence"/>
</dbReference>
<feature type="transmembrane region" description="Helical" evidence="9">
    <location>
        <begin position="123"/>
        <end position="142"/>
    </location>
</feature>
<proteinExistence type="inferred from homology"/>
<evidence type="ECO:0000259" key="10">
    <source>
        <dbReference type="Pfam" id="PF01578"/>
    </source>
</evidence>
<feature type="transmembrane region" description="Helical" evidence="9">
    <location>
        <begin position="92"/>
        <end position="111"/>
    </location>
</feature>
<keyword evidence="9" id="KW-0813">Transport</keyword>
<evidence type="ECO:0000313" key="11">
    <source>
        <dbReference type="EMBL" id="NVD27362.1"/>
    </source>
</evidence>
<comment type="function">
    <text evidence="1 9">Required for the export of heme to the periplasm for the biogenesis of c-type cytochromes.</text>
</comment>
<evidence type="ECO:0000256" key="6">
    <source>
        <dbReference type="ARBA" id="ARBA00022748"/>
    </source>
</evidence>
<evidence type="ECO:0000256" key="7">
    <source>
        <dbReference type="ARBA" id="ARBA00022989"/>
    </source>
</evidence>
<evidence type="ECO:0000256" key="8">
    <source>
        <dbReference type="ARBA" id="ARBA00023136"/>
    </source>
</evidence>
<feature type="transmembrane region" description="Helical" evidence="9">
    <location>
        <begin position="20"/>
        <end position="39"/>
    </location>
</feature>
<organism evidence="11 12">
    <name type="scientific">Parasphingorhabdus flavimaris</name>
    <dbReference type="NCBI Taxonomy" id="266812"/>
    <lineage>
        <taxon>Bacteria</taxon>
        <taxon>Pseudomonadati</taxon>
        <taxon>Pseudomonadota</taxon>
        <taxon>Alphaproteobacteria</taxon>
        <taxon>Sphingomonadales</taxon>
        <taxon>Sphingomonadaceae</taxon>
        <taxon>Parasphingorhabdus</taxon>
    </lineage>
</organism>
<keyword evidence="9" id="KW-0997">Cell inner membrane</keyword>
<sequence>MHAFANPTRFLALAKPLTPFLLLGGIAMVLVACIWGLWATPAERLQGDTVKIIFVHVPMAWLGMAGWTGIAVASVTELIWRHPLASHAARAIAVPGALFSLLCLVTGSIWGRPAWGTWWVWDGRLTSMLVLFFLYLAYIVLANETSKNNGQSRIAAIFGVVGIVNLPIIRFSVEWWETQHQGTSISIMGKSTIDALYLWPLLVSATGFSLLFGAIVLMRMRATLAQTKVDARLKRMAAE</sequence>
<feature type="transmembrane region" description="Helical" evidence="9">
    <location>
        <begin position="196"/>
        <end position="218"/>
    </location>
</feature>
<feature type="transmembrane region" description="Helical" evidence="9">
    <location>
        <begin position="59"/>
        <end position="80"/>
    </location>
</feature>
<keyword evidence="7 9" id="KW-1133">Transmembrane helix</keyword>
<comment type="caution">
    <text evidence="11">The sequence shown here is derived from an EMBL/GenBank/DDBJ whole genome shotgun (WGS) entry which is preliminary data.</text>
</comment>
<evidence type="ECO:0000256" key="3">
    <source>
        <dbReference type="ARBA" id="ARBA00005840"/>
    </source>
</evidence>
<feature type="transmembrane region" description="Helical" evidence="9">
    <location>
        <begin position="154"/>
        <end position="176"/>
    </location>
</feature>
<dbReference type="PRINTS" id="PR01386">
    <property type="entry name" value="CCMCBIOGNSIS"/>
</dbReference>
<keyword evidence="12" id="KW-1185">Reference proteome</keyword>
<feature type="domain" description="Cytochrome c assembly protein" evidence="10">
    <location>
        <begin position="9"/>
        <end position="177"/>
    </location>
</feature>
<keyword evidence="9" id="KW-1003">Cell membrane</keyword>
<evidence type="ECO:0000256" key="2">
    <source>
        <dbReference type="ARBA" id="ARBA00004141"/>
    </source>
</evidence>
<evidence type="ECO:0000256" key="1">
    <source>
        <dbReference type="ARBA" id="ARBA00002442"/>
    </source>
</evidence>
<dbReference type="PANTHER" id="PTHR30071:SF1">
    <property type="entry name" value="CYTOCHROME B_B6 PROTEIN-RELATED"/>
    <property type="match status" value="1"/>
</dbReference>
<keyword evidence="8 9" id="KW-0472">Membrane</keyword>
<dbReference type="InterPro" id="IPR003557">
    <property type="entry name" value="Cyt_c_biogenesis_CcmC"/>
</dbReference>
<evidence type="ECO:0000256" key="5">
    <source>
        <dbReference type="ARBA" id="ARBA00022692"/>
    </source>
</evidence>
<dbReference type="InterPro" id="IPR002541">
    <property type="entry name" value="Cyt_c_assembly"/>
</dbReference>
<keyword evidence="6 9" id="KW-0201">Cytochrome c-type biogenesis</keyword>
<evidence type="ECO:0000313" key="12">
    <source>
        <dbReference type="Proteomes" id="UP000652427"/>
    </source>
</evidence>
<protein>
    <recommendedName>
        <fullName evidence="4 9">Heme exporter protein C</fullName>
    </recommendedName>
    <alternativeName>
        <fullName evidence="9">Cytochrome c-type biogenesis protein</fullName>
    </alternativeName>
</protein>
<comment type="similarity">
    <text evidence="3 9">Belongs to the CcmC/CycZ/HelC family.</text>
</comment>
<dbReference type="EMBL" id="JABWMH010000002">
    <property type="protein sequence ID" value="NVD27362.1"/>
    <property type="molecule type" value="Genomic_DNA"/>
</dbReference>
<gene>
    <name evidence="11" type="primary">ccsA</name>
    <name evidence="9" type="synonym">ccmC</name>
    <name evidence="11" type="ORF">HUO14_05535</name>
</gene>
<accession>A0ABX2N0W5</accession>
<comment type="subcellular location">
    <subcellularLocation>
        <location evidence="9">Cell inner membrane</location>
    </subcellularLocation>
    <subcellularLocation>
        <location evidence="2">Membrane</location>
        <topology evidence="2">Multi-pass membrane protein</topology>
    </subcellularLocation>
</comment>
<dbReference type="PANTHER" id="PTHR30071">
    <property type="entry name" value="HEME EXPORTER PROTEIN C"/>
    <property type="match status" value="1"/>
</dbReference>
<evidence type="ECO:0000256" key="9">
    <source>
        <dbReference type="RuleBase" id="RU364092"/>
    </source>
</evidence>
<dbReference type="Pfam" id="PF01578">
    <property type="entry name" value="Cytochrom_C_asm"/>
    <property type="match status" value="1"/>
</dbReference>
<name>A0ABX2N0W5_9SPHN</name>
<dbReference type="RefSeq" id="WP_176278897.1">
    <property type="nucleotide sequence ID" value="NZ_JABWMH010000002.1"/>
</dbReference>